<accession>L8GI52</accession>
<dbReference type="Proteomes" id="UP000011083">
    <property type="component" value="Unassembled WGS sequence"/>
</dbReference>
<dbReference type="EMBL" id="KB008109">
    <property type="protein sequence ID" value="ELR12534.1"/>
    <property type="molecule type" value="Genomic_DNA"/>
</dbReference>
<keyword evidence="1" id="KW-0812">Transmembrane</keyword>
<feature type="transmembrane region" description="Helical" evidence="1">
    <location>
        <begin position="6"/>
        <end position="23"/>
    </location>
</feature>
<dbReference type="RefSeq" id="XP_004334547.1">
    <property type="nucleotide sequence ID" value="XM_004334499.1"/>
</dbReference>
<dbReference type="KEGG" id="acan:ACA1_156460"/>
<reference evidence="2 3" key="1">
    <citation type="journal article" date="2013" name="Genome Biol.">
        <title>Genome of Acanthamoeba castellanii highlights extensive lateral gene transfer and early evolution of tyrosine kinase signaling.</title>
        <authorList>
            <person name="Clarke M."/>
            <person name="Lohan A.J."/>
            <person name="Liu B."/>
            <person name="Lagkouvardos I."/>
            <person name="Roy S."/>
            <person name="Zafar N."/>
            <person name="Bertelli C."/>
            <person name="Schilde C."/>
            <person name="Kianianmomeni A."/>
            <person name="Burglin T.R."/>
            <person name="Frech C."/>
            <person name="Turcotte B."/>
            <person name="Kopec K.O."/>
            <person name="Synnott J.M."/>
            <person name="Choo C."/>
            <person name="Paponov I."/>
            <person name="Finkler A."/>
            <person name="Soon Heng Tan C."/>
            <person name="Hutchins A.P."/>
            <person name="Weinmeier T."/>
            <person name="Rattei T."/>
            <person name="Chu J.S."/>
            <person name="Gimenez G."/>
            <person name="Irimia M."/>
            <person name="Rigden D.J."/>
            <person name="Fitzpatrick D.A."/>
            <person name="Lorenzo-Morales J."/>
            <person name="Bateman A."/>
            <person name="Chiu C.H."/>
            <person name="Tang P."/>
            <person name="Hegemann P."/>
            <person name="Fromm H."/>
            <person name="Raoult D."/>
            <person name="Greub G."/>
            <person name="Miranda-Saavedra D."/>
            <person name="Chen N."/>
            <person name="Nash P."/>
            <person name="Ginger M.L."/>
            <person name="Horn M."/>
            <person name="Schaap P."/>
            <person name="Caler L."/>
            <person name="Loftus B."/>
        </authorList>
    </citation>
    <scope>NUCLEOTIDE SEQUENCE [LARGE SCALE GENOMIC DNA]</scope>
    <source>
        <strain evidence="2 3">Neff</strain>
    </source>
</reference>
<protein>
    <submittedName>
        <fullName evidence="2">Uncharacterized protein</fullName>
    </submittedName>
</protein>
<keyword evidence="3" id="KW-1185">Reference proteome</keyword>
<gene>
    <name evidence="2" type="ORF">ACA1_156460</name>
</gene>
<feature type="transmembrane region" description="Helical" evidence="1">
    <location>
        <begin position="44"/>
        <end position="69"/>
    </location>
</feature>
<keyword evidence="1" id="KW-1133">Transmembrane helix</keyword>
<proteinExistence type="predicted"/>
<evidence type="ECO:0000256" key="1">
    <source>
        <dbReference type="SAM" id="Phobius"/>
    </source>
</evidence>
<keyword evidence="1" id="KW-0472">Membrane</keyword>
<evidence type="ECO:0000313" key="2">
    <source>
        <dbReference type="EMBL" id="ELR12534.1"/>
    </source>
</evidence>
<dbReference type="AlphaFoldDB" id="L8GI52"/>
<dbReference type="GeneID" id="14913057"/>
<name>L8GI52_ACACF</name>
<organism evidence="2 3">
    <name type="scientific">Acanthamoeba castellanii (strain ATCC 30010 / Neff)</name>
    <dbReference type="NCBI Taxonomy" id="1257118"/>
    <lineage>
        <taxon>Eukaryota</taxon>
        <taxon>Amoebozoa</taxon>
        <taxon>Discosea</taxon>
        <taxon>Longamoebia</taxon>
        <taxon>Centramoebida</taxon>
        <taxon>Acanthamoebidae</taxon>
        <taxon>Acanthamoeba</taxon>
    </lineage>
</organism>
<dbReference type="VEuPathDB" id="AmoebaDB:ACA1_156460"/>
<evidence type="ECO:0000313" key="3">
    <source>
        <dbReference type="Proteomes" id="UP000011083"/>
    </source>
</evidence>
<sequence length="76" mass="8463">MVPFFTLEAALILVSILSSRFLAPRLQEPSAAGMWFFSLPFGRVFADMSLFLFSFVMSIDLLSLAWPWIAPATSST</sequence>